<evidence type="ECO:0000259" key="1">
    <source>
        <dbReference type="PROSITE" id="PS51819"/>
    </source>
</evidence>
<dbReference type="InterPro" id="IPR029068">
    <property type="entry name" value="Glyas_Bleomycin-R_OHBP_Dase"/>
</dbReference>
<gene>
    <name evidence="2" type="ordered locus">BN6_41500</name>
</gene>
<dbReference type="AlphaFoldDB" id="K0K1J1"/>
<name>K0K1J1_SACES</name>
<evidence type="ECO:0000313" key="2">
    <source>
        <dbReference type="EMBL" id="CCH31437.1"/>
    </source>
</evidence>
<dbReference type="RefSeq" id="WP_015101549.1">
    <property type="nucleotide sequence ID" value="NC_019673.1"/>
</dbReference>
<sequence length="256" mass="26824">MLTTNYTPGVPNWIDLGSPDIDGAVAFYTGVFGWEFQSLGPEAGGYGFFRQDGRTVAALGPLTDGEAVAAWTVYFQTADADATAKAVVEAGGKVRVDPFDVFTNGRMAQLTDPGEAEFAIWQPGDTDGLDLVGALGSLSWVELQSPDVEAAQAFYRAVLGWTAARTPVAGGQYTVFTPAGGGENSEVAGVAEVPEGHPPHWLPYFEVADVDAAAVRTEEFGGTVVLPAVDVDGVGRLAWLADRYSAKFAVVTSVPA</sequence>
<feature type="domain" description="VOC" evidence="1">
    <location>
        <begin position="10"/>
        <end position="123"/>
    </location>
</feature>
<dbReference type="eggNOG" id="COG3324">
    <property type="taxonomic scope" value="Bacteria"/>
</dbReference>
<reference evidence="2 3" key="1">
    <citation type="journal article" date="2012" name="BMC Genomics">
        <title>Complete genome sequence of Saccharothrix espanaensis DSM 44229T and comparison to the other completely sequenced Pseudonocardiaceae.</title>
        <authorList>
            <person name="Strobel T."/>
            <person name="Al-Dilaimi A."/>
            <person name="Blom J."/>
            <person name="Gessner A."/>
            <person name="Kalinowski J."/>
            <person name="Luzhetska M."/>
            <person name="Puhler A."/>
            <person name="Szczepanowski R."/>
            <person name="Bechthold A."/>
            <person name="Ruckert C."/>
        </authorList>
    </citation>
    <scope>NUCLEOTIDE SEQUENCE [LARGE SCALE GENOMIC DNA]</scope>
    <source>
        <strain evidence="3">ATCC 51144 / DSM 44229 / JCM 9112 / NBRC 15066 / NRRL 15764</strain>
    </source>
</reference>
<dbReference type="InterPro" id="IPR004360">
    <property type="entry name" value="Glyas_Fos-R_dOase_dom"/>
</dbReference>
<dbReference type="PATRIC" id="fig|1179773.3.peg.4153"/>
<dbReference type="Gene3D" id="3.10.180.10">
    <property type="entry name" value="2,3-Dihydroxybiphenyl 1,2-Dioxygenase, domain 1"/>
    <property type="match status" value="2"/>
</dbReference>
<dbReference type="EMBL" id="HE804045">
    <property type="protein sequence ID" value="CCH31437.1"/>
    <property type="molecule type" value="Genomic_DNA"/>
</dbReference>
<dbReference type="PROSITE" id="PS51819">
    <property type="entry name" value="VOC"/>
    <property type="match status" value="2"/>
</dbReference>
<dbReference type="Pfam" id="PF00903">
    <property type="entry name" value="Glyoxalase"/>
    <property type="match status" value="2"/>
</dbReference>
<dbReference type="InterPro" id="IPR052164">
    <property type="entry name" value="Anthracycline_SecMetBiosynth"/>
</dbReference>
<dbReference type="STRING" id="1179773.BN6_41500"/>
<dbReference type="InterPro" id="IPR037523">
    <property type="entry name" value="VOC_core"/>
</dbReference>
<dbReference type="SUPFAM" id="SSF54593">
    <property type="entry name" value="Glyoxalase/Bleomycin resistance protein/Dihydroxybiphenyl dioxygenase"/>
    <property type="match status" value="2"/>
</dbReference>
<organism evidence="2 3">
    <name type="scientific">Saccharothrix espanaensis (strain ATCC 51144 / DSM 44229 / JCM 9112 / NBRC 15066 / NRRL 15764)</name>
    <dbReference type="NCBI Taxonomy" id="1179773"/>
    <lineage>
        <taxon>Bacteria</taxon>
        <taxon>Bacillati</taxon>
        <taxon>Actinomycetota</taxon>
        <taxon>Actinomycetes</taxon>
        <taxon>Pseudonocardiales</taxon>
        <taxon>Pseudonocardiaceae</taxon>
        <taxon>Saccharothrix</taxon>
    </lineage>
</organism>
<accession>K0K1J1</accession>
<protein>
    <submittedName>
        <fullName evidence="2">Doxorubicin biosynthesis enzyme</fullName>
    </submittedName>
</protein>
<evidence type="ECO:0000313" key="3">
    <source>
        <dbReference type="Proteomes" id="UP000006281"/>
    </source>
</evidence>
<dbReference type="Proteomes" id="UP000006281">
    <property type="component" value="Chromosome"/>
</dbReference>
<dbReference type="PANTHER" id="PTHR33993">
    <property type="entry name" value="GLYOXALASE-RELATED"/>
    <property type="match status" value="1"/>
</dbReference>
<dbReference type="OrthoDB" id="9793039at2"/>
<keyword evidence="3" id="KW-1185">Reference proteome</keyword>
<dbReference type="BioCyc" id="SESP1179773:BN6_RS20090-MONOMER"/>
<feature type="domain" description="VOC" evidence="1">
    <location>
        <begin position="137"/>
        <end position="253"/>
    </location>
</feature>
<dbReference type="HOGENOM" id="CLU_069623_3_0_11"/>
<dbReference type="CDD" id="cd07247">
    <property type="entry name" value="SgaA_N_like"/>
    <property type="match status" value="2"/>
</dbReference>
<proteinExistence type="predicted"/>
<dbReference type="KEGG" id="sesp:BN6_41500"/>
<dbReference type="PANTHER" id="PTHR33993:SF10">
    <property type="entry name" value="CONSERVED PROTEIN"/>
    <property type="match status" value="1"/>
</dbReference>